<reference evidence="1 2" key="2">
    <citation type="journal article" date="2019" name="G3 (Bethesda)">
        <title>Hybrid Assembly of the Genome of the Entomopathogenic Nematode Steinernema carpocapsae Identifies the X-Chromosome.</title>
        <authorList>
            <person name="Serra L."/>
            <person name="Macchietto M."/>
            <person name="Macias-Munoz A."/>
            <person name="McGill C.J."/>
            <person name="Rodriguez I.M."/>
            <person name="Rodriguez B."/>
            <person name="Murad R."/>
            <person name="Mortazavi A."/>
        </authorList>
    </citation>
    <scope>NUCLEOTIDE SEQUENCE [LARGE SCALE GENOMIC DNA]</scope>
    <source>
        <strain evidence="1 2">ALL</strain>
    </source>
</reference>
<keyword evidence="2" id="KW-1185">Reference proteome</keyword>
<reference evidence="1 2" key="1">
    <citation type="journal article" date="2015" name="Genome Biol.">
        <title>Comparative genomics of Steinernema reveals deeply conserved gene regulatory networks.</title>
        <authorList>
            <person name="Dillman A.R."/>
            <person name="Macchietto M."/>
            <person name="Porter C.F."/>
            <person name="Rogers A."/>
            <person name="Williams B."/>
            <person name="Antoshechkin I."/>
            <person name="Lee M.M."/>
            <person name="Goodwin Z."/>
            <person name="Lu X."/>
            <person name="Lewis E.E."/>
            <person name="Goodrich-Blair H."/>
            <person name="Stock S.P."/>
            <person name="Adams B.J."/>
            <person name="Sternberg P.W."/>
            <person name="Mortazavi A."/>
        </authorList>
    </citation>
    <scope>NUCLEOTIDE SEQUENCE [LARGE SCALE GENOMIC DNA]</scope>
    <source>
        <strain evidence="1 2">ALL</strain>
    </source>
</reference>
<comment type="caution">
    <text evidence="1">The sequence shown here is derived from an EMBL/GenBank/DDBJ whole genome shotgun (WGS) entry which is preliminary data.</text>
</comment>
<proteinExistence type="predicted"/>
<evidence type="ECO:0000313" key="1">
    <source>
        <dbReference type="EMBL" id="TKR96701.1"/>
    </source>
</evidence>
<sequence>MVISLTVHFRRHATLKCLDTFLRLTYSTKKVSGPSHLFKPISPSLPFFLYEGDEPTRVNLKKPIGKYRGVFDTKPYDDQNLVYRLSLHDNDTLFMHVESFDSACASLNFTSETTDHVT</sequence>
<protein>
    <submittedName>
        <fullName evidence="1">Uncharacterized protein</fullName>
    </submittedName>
</protein>
<accession>A0A4U5PJS4</accession>
<dbReference type="Proteomes" id="UP000298663">
    <property type="component" value="Unassembled WGS sequence"/>
</dbReference>
<dbReference type="EMBL" id="AZBU02000002">
    <property type="protein sequence ID" value="TKR96701.1"/>
    <property type="molecule type" value="Genomic_DNA"/>
</dbReference>
<organism evidence="1 2">
    <name type="scientific">Steinernema carpocapsae</name>
    <name type="common">Entomopathogenic nematode</name>
    <dbReference type="NCBI Taxonomy" id="34508"/>
    <lineage>
        <taxon>Eukaryota</taxon>
        <taxon>Metazoa</taxon>
        <taxon>Ecdysozoa</taxon>
        <taxon>Nematoda</taxon>
        <taxon>Chromadorea</taxon>
        <taxon>Rhabditida</taxon>
        <taxon>Tylenchina</taxon>
        <taxon>Panagrolaimomorpha</taxon>
        <taxon>Strongyloidoidea</taxon>
        <taxon>Steinernematidae</taxon>
        <taxon>Steinernema</taxon>
    </lineage>
</organism>
<gene>
    <name evidence="1" type="ORF">L596_010684</name>
</gene>
<evidence type="ECO:0000313" key="2">
    <source>
        <dbReference type="Proteomes" id="UP000298663"/>
    </source>
</evidence>
<name>A0A4U5PJS4_STECR</name>
<dbReference type="AlphaFoldDB" id="A0A4U5PJS4"/>